<name>A0ABD2K537_9BILA</name>
<protein>
    <recommendedName>
        <fullName evidence="1">SCAN domain-containing protein</fullName>
    </recommendedName>
</protein>
<feature type="domain" description="SCAN" evidence="1">
    <location>
        <begin position="22"/>
        <end position="59"/>
    </location>
</feature>
<sequence>MDERNPFASLKKVCCYCNNACSGAHQCRKCSKPCHAIAPCSFSTDDDEGFGAKVTCCNCWLSDDDDDVASKGWLECFMQRHNFSLRRPTTVAQKEPESYTDSVINFILYVQRLMHKNEFGMDSVGLGVNSQTTDRRLFSHLWHHAGN</sequence>
<dbReference type="InterPro" id="IPR057560">
    <property type="entry name" value="Znf_SCAND3"/>
</dbReference>
<accession>A0ABD2K537</accession>
<evidence type="ECO:0000259" key="1">
    <source>
        <dbReference type="Pfam" id="PF23663"/>
    </source>
</evidence>
<dbReference type="Pfam" id="PF23663">
    <property type="entry name" value="Znf_SCAND3"/>
    <property type="match status" value="1"/>
</dbReference>
<dbReference type="EMBL" id="JBICBT010000830">
    <property type="protein sequence ID" value="KAL3097991.1"/>
    <property type="molecule type" value="Genomic_DNA"/>
</dbReference>
<evidence type="ECO:0000313" key="3">
    <source>
        <dbReference type="Proteomes" id="UP001620626"/>
    </source>
</evidence>
<organism evidence="2 3">
    <name type="scientific">Heterodera trifolii</name>
    <dbReference type="NCBI Taxonomy" id="157864"/>
    <lineage>
        <taxon>Eukaryota</taxon>
        <taxon>Metazoa</taxon>
        <taxon>Ecdysozoa</taxon>
        <taxon>Nematoda</taxon>
        <taxon>Chromadorea</taxon>
        <taxon>Rhabditida</taxon>
        <taxon>Tylenchina</taxon>
        <taxon>Tylenchomorpha</taxon>
        <taxon>Tylenchoidea</taxon>
        <taxon>Heteroderidae</taxon>
        <taxon>Heteroderinae</taxon>
        <taxon>Heterodera</taxon>
    </lineage>
</organism>
<dbReference type="AlphaFoldDB" id="A0ABD2K537"/>
<gene>
    <name evidence="2" type="ORF">niasHT_027536</name>
</gene>
<dbReference type="Proteomes" id="UP001620626">
    <property type="component" value="Unassembled WGS sequence"/>
</dbReference>
<proteinExistence type="predicted"/>
<reference evidence="2 3" key="1">
    <citation type="submission" date="2024-10" db="EMBL/GenBank/DDBJ databases">
        <authorList>
            <person name="Kim D."/>
        </authorList>
    </citation>
    <scope>NUCLEOTIDE SEQUENCE [LARGE SCALE GENOMIC DNA]</scope>
    <source>
        <strain evidence="2">BH-2024</strain>
    </source>
</reference>
<keyword evidence="3" id="KW-1185">Reference proteome</keyword>
<comment type="caution">
    <text evidence="2">The sequence shown here is derived from an EMBL/GenBank/DDBJ whole genome shotgun (WGS) entry which is preliminary data.</text>
</comment>
<evidence type="ECO:0000313" key="2">
    <source>
        <dbReference type="EMBL" id="KAL3097991.1"/>
    </source>
</evidence>